<dbReference type="AlphaFoldDB" id="A3AIC9"/>
<sequence>MAPPSLEPPAPGIPMKGERWRQQRILELEVYLRRIDLLQDQVAKYSSVSLTFSASVT</sequence>
<accession>A3AIC9</accession>
<dbReference type="EMBL" id="CM000140">
    <property type="protein sequence ID" value="EAZ27068.1"/>
    <property type="molecule type" value="Genomic_DNA"/>
</dbReference>
<gene>
    <name evidence="1" type="ORF">OsJ_10997</name>
</gene>
<protein>
    <submittedName>
        <fullName evidence="1">Uncharacterized protein</fullName>
    </submittedName>
</protein>
<organism evidence="1">
    <name type="scientific">Oryza sativa subsp. japonica</name>
    <name type="common">Rice</name>
    <dbReference type="NCBI Taxonomy" id="39947"/>
    <lineage>
        <taxon>Eukaryota</taxon>
        <taxon>Viridiplantae</taxon>
        <taxon>Streptophyta</taxon>
        <taxon>Embryophyta</taxon>
        <taxon>Tracheophyta</taxon>
        <taxon>Spermatophyta</taxon>
        <taxon>Magnoliopsida</taxon>
        <taxon>Liliopsida</taxon>
        <taxon>Poales</taxon>
        <taxon>Poaceae</taxon>
        <taxon>BOP clade</taxon>
        <taxon>Oryzoideae</taxon>
        <taxon>Oryzeae</taxon>
        <taxon>Oryzinae</taxon>
        <taxon>Oryza</taxon>
        <taxon>Oryza sativa</taxon>
    </lineage>
</organism>
<name>A3AIC9_ORYSJ</name>
<reference evidence="1" key="1">
    <citation type="journal article" date="2005" name="PLoS Biol.">
        <title>The genomes of Oryza sativa: a history of duplications.</title>
        <authorList>
            <person name="Yu J."/>
            <person name="Wang J."/>
            <person name="Lin W."/>
            <person name="Li S."/>
            <person name="Li H."/>
            <person name="Zhou J."/>
            <person name="Ni P."/>
            <person name="Dong W."/>
            <person name="Hu S."/>
            <person name="Zeng C."/>
            <person name="Zhang J."/>
            <person name="Zhang Y."/>
            <person name="Li R."/>
            <person name="Xu Z."/>
            <person name="Li S."/>
            <person name="Li X."/>
            <person name="Zheng H."/>
            <person name="Cong L."/>
            <person name="Lin L."/>
            <person name="Yin J."/>
            <person name="Geng J."/>
            <person name="Li G."/>
            <person name="Shi J."/>
            <person name="Liu J."/>
            <person name="Lv H."/>
            <person name="Li J."/>
            <person name="Wang J."/>
            <person name="Deng Y."/>
            <person name="Ran L."/>
            <person name="Shi X."/>
            <person name="Wang X."/>
            <person name="Wu Q."/>
            <person name="Li C."/>
            <person name="Ren X."/>
            <person name="Wang J."/>
            <person name="Wang X."/>
            <person name="Li D."/>
            <person name="Liu D."/>
            <person name="Zhang X."/>
            <person name="Ji Z."/>
            <person name="Zhao W."/>
            <person name="Sun Y."/>
            <person name="Zhang Z."/>
            <person name="Bao J."/>
            <person name="Han Y."/>
            <person name="Dong L."/>
            <person name="Ji J."/>
            <person name="Chen P."/>
            <person name="Wu S."/>
            <person name="Liu J."/>
            <person name="Xiao Y."/>
            <person name="Bu D."/>
            <person name="Tan J."/>
            <person name="Yang L."/>
            <person name="Ye C."/>
            <person name="Zhang J."/>
            <person name="Xu J."/>
            <person name="Zhou Y."/>
            <person name="Yu Y."/>
            <person name="Zhang B."/>
            <person name="Zhuang S."/>
            <person name="Wei H."/>
            <person name="Liu B."/>
            <person name="Lei M."/>
            <person name="Yu H."/>
            <person name="Li Y."/>
            <person name="Xu H."/>
            <person name="Wei S."/>
            <person name="He X."/>
            <person name="Fang L."/>
            <person name="Zhang Z."/>
            <person name="Zhang Y."/>
            <person name="Huang X."/>
            <person name="Su Z."/>
            <person name="Tong W."/>
            <person name="Li J."/>
            <person name="Tong Z."/>
            <person name="Li S."/>
            <person name="Ye J."/>
            <person name="Wang L."/>
            <person name="Fang L."/>
            <person name="Lei T."/>
            <person name="Chen C."/>
            <person name="Chen H."/>
            <person name="Xu Z."/>
            <person name="Li H."/>
            <person name="Huang H."/>
            <person name="Zhang F."/>
            <person name="Xu H."/>
            <person name="Li N."/>
            <person name="Zhao C."/>
            <person name="Li S."/>
            <person name="Dong L."/>
            <person name="Huang Y."/>
            <person name="Li L."/>
            <person name="Xi Y."/>
            <person name="Qi Q."/>
            <person name="Li W."/>
            <person name="Zhang B."/>
            <person name="Hu W."/>
            <person name="Zhang Y."/>
            <person name="Tian X."/>
            <person name="Jiao Y."/>
            <person name="Liang X."/>
            <person name="Jin J."/>
            <person name="Gao L."/>
            <person name="Zheng W."/>
            <person name="Hao B."/>
            <person name="Liu S."/>
            <person name="Wang W."/>
            <person name="Yuan L."/>
            <person name="Cao M."/>
            <person name="McDermott J."/>
            <person name="Samudrala R."/>
            <person name="Wang J."/>
            <person name="Wong G.K."/>
            <person name="Yang H."/>
        </authorList>
    </citation>
    <scope>NUCLEOTIDE SEQUENCE [LARGE SCALE GENOMIC DNA]</scope>
</reference>
<reference evidence="1" key="2">
    <citation type="submission" date="2008-12" db="EMBL/GenBank/DDBJ databases">
        <title>Improved gene annotation of the rice (Oryza sativa) genomes.</title>
        <authorList>
            <person name="Wang J."/>
            <person name="Li R."/>
            <person name="Fan W."/>
            <person name="Huang Q."/>
            <person name="Zhang J."/>
            <person name="Zhou Y."/>
            <person name="Hu Y."/>
            <person name="Zi S."/>
            <person name="Li J."/>
            <person name="Ni P."/>
            <person name="Zheng H."/>
            <person name="Zhang Y."/>
            <person name="Zhao M."/>
            <person name="Hao Q."/>
            <person name="McDermott J."/>
            <person name="Samudrala R."/>
            <person name="Kristiansen K."/>
            <person name="Wong G.K.-S."/>
        </authorList>
    </citation>
    <scope>NUCLEOTIDE SEQUENCE</scope>
</reference>
<evidence type="ECO:0000313" key="1">
    <source>
        <dbReference type="EMBL" id="EAZ27068.1"/>
    </source>
</evidence>
<proteinExistence type="predicted"/>
<dbReference type="Proteomes" id="UP000007752">
    <property type="component" value="Chromosome 3"/>
</dbReference>